<keyword evidence="2 8" id="KW-1277">Toxin-antitoxin system</keyword>
<dbReference type="GO" id="GO:0090729">
    <property type="term" value="F:toxin activity"/>
    <property type="evidence" value="ECO:0007669"/>
    <property type="project" value="UniProtKB-KW"/>
</dbReference>
<gene>
    <name evidence="8" type="primary">vapC</name>
    <name evidence="10" type="ORF">EUU25_15890</name>
</gene>
<evidence type="ECO:0000256" key="6">
    <source>
        <dbReference type="ARBA" id="ARBA00022842"/>
    </source>
</evidence>
<name>A0A6I6LAZ7_9SPHN</name>
<dbReference type="SUPFAM" id="SSF88723">
    <property type="entry name" value="PIN domain-like"/>
    <property type="match status" value="1"/>
</dbReference>
<keyword evidence="11" id="KW-1185">Reference proteome</keyword>
<proteinExistence type="inferred from homology"/>
<evidence type="ECO:0000313" key="11">
    <source>
        <dbReference type="Proteomes" id="UP000428803"/>
    </source>
</evidence>
<evidence type="ECO:0000256" key="4">
    <source>
        <dbReference type="ARBA" id="ARBA00022723"/>
    </source>
</evidence>
<dbReference type="KEGG" id="slaa:EUU25_15890"/>
<feature type="binding site" evidence="8">
    <location>
        <position position="87"/>
    </location>
    <ligand>
        <name>Mg(2+)</name>
        <dbReference type="ChEBI" id="CHEBI:18420"/>
    </ligand>
</feature>
<dbReference type="InterPro" id="IPR029060">
    <property type="entry name" value="PIN-like_dom_sf"/>
</dbReference>
<feature type="binding site" evidence="8">
    <location>
        <position position="7"/>
    </location>
    <ligand>
        <name>Mg(2+)</name>
        <dbReference type="ChEBI" id="CHEBI:18420"/>
    </ligand>
</feature>
<reference evidence="11" key="1">
    <citation type="submission" date="2019-01" db="EMBL/GenBank/DDBJ databases">
        <title>Sphingorhabdus lacus sp.nov., isolated from an oligotrophic freshwater lake.</title>
        <authorList>
            <person name="Park M."/>
        </authorList>
    </citation>
    <scope>NUCLEOTIDE SEQUENCE [LARGE SCALE GENOMIC DNA]</scope>
    <source>
        <strain evidence="11">IMCC1753</strain>
    </source>
</reference>
<dbReference type="PANTHER" id="PTHR33653:SF1">
    <property type="entry name" value="RIBONUCLEASE VAPC2"/>
    <property type="match status" value="1"/>
</dbReference>
<evidence type="ECO:0000256" key="5">
    <source>
        <dbReference type="ARBA" id="ARBA00022801"/>
    </source>
</evidence>
<dbReference type="PANTHER" id="PTHR33653">
    <property type="entry name" value="RIBONUCLEASE VAPC2"/>
    <property type="match status" value="1"/>
</dbReference>
<dbReference type="GO" id="GO:0000287">
    <property type="term" value="F:magnesium ion binding"/>
    <property type="evidence" value="ECO:0007669"/>
    <property type="project" value="UniProtKB-UniRule"/>
</dbReference>
<dbReference type="InterPro" id="IPR022907">
    <property type="entry name" value="VapC_family"/>
</dbReference>
<organism evidence="10 11">
    <name type="scientific">Sphingorhabdus lacus</name>
    <dbReference type="NCBI Taxonomy" id="392610"/>
    <lineage>
        <taxon>Bacteria</taxon>
        <taxon>Pseudomonadati</taxon>
        <taxon>Pseudomonadota</taxon>
        <taxon>Alphaproteobacteria</taxon>
        <taxon>Sphingomonadales</taxon>
        <taxon>Sphingomonadaceae</taxon>
        <taxon>Sphingorhabdus</taxon>
    </lineage>
</organism>
<comment type="function">
    <text evidence="8">Toxic component of a toxin-antitoxin (TA) system. An RNase.</text>
</comment>
<dbReference type="GO" id="GO:0016787">
    <property type="term" value="F:hydrolase activity"/>
    <property type="evidence" value="ECO:0007669"/>
    <property type="project" value="UniProtKB-KW"/>
</dbReference>
<dbReference type="InterPro" id="IPR002716">
    <property type="entry name" value="PIN_dom"/>
</dbReference>
<comment type="cofactor">
    <cofactor evidence="1 8">
        <name>Mg(2+)</name>
        <dbReference type="ChEBI" id="CHEBI:18420"/>
    </cofactor>
</comment>
<dbReference type="Gene3D" id="3.40.50.1010">
    <property type="entry name" value="5'-nuclease"/>
    <property type="match status" value="1"/>
</dbReference>
<evidence type="ECO:0000256" key="8">
    <source>
        <dbReference type="HAMAP-Rule" id="MF_00265"/>
    </source>
</evidence>
<dbReference type="Proteomes" id="UP000428803">
    <property type="component" value="Chromosome"/>
</dbReference>
<dbReference type="RefSeq" id="WP_158902728.1">
    <property type="nucleotide sequence ID" value="NZ_CP035733.1"/>
</dbReference>
<keyword evidence="5 8" id="KW-0378">Hydrolase</keyword>
<sequence>MSDIYFDTNIIIDALARRPQALAELRRAKRQWISRMTWIEILAGVPVPARAETESYLQNFAIRELSPEIARRAADLRFNKRSLKLPDAVIFASAQEHGAILVTRNIKDFPAEMPGIRVPYITPDKV</sequence>
<comment type="similarity">
    <text evidence="7 8">Belongs to the PINc/VapC protein family.</text>
</comment>
<dbReference type="EC" id="3.1.-.-" evidence="8"/>
<keyword evidence="8" id="KW-0800">Toxin</keyword>
<dbReference type="OrthoDB" id="532510at2"/>
<evidence type="ECO:0000313" key="10">
    <source>
        <dbReference type="EMBL" id="QGY81964.1"/>
    </source>
</evidence>
<dbReference type="AlphaFoldDB" id="A0A6I6LAZ7"/>
<dbReference type="Pfam" id="PF01850">
    <property type="entry name" value="PIN"/>
    <property type="match status" value="1"/>
</dbReference>
<evidence type="ECO:0000259" key="9">
    <source>
        <dbReference type="Pfam" id="PF01850"/>
    </source>
</evidence>
<evidence type="ECO:0000256" key="1">
    <source>
        <dbReference type="ARBA" id="ARBA00001946"/>
    </source>
</evidence>
<keyword evidence="3 8" id="KW-0540">Nuclease</keyword>
<evidence type="ECO:0000256" key="7">
    <source>
        <dbReference type="ARBA" id="ARBA00038093"/>
    </source>
</evidence>
<dbReference type="InterPro" id="IPR050556">
    <property type="entry name" value="Type_II_TA_system_RNase"/>
</dbReference>
<evidence type="ECO:0000256" key="3">
    <source>
        <dbReference type="ARBA" id="ARBA00022722"/>
    </source>
</evidence>
<dbReference type="HAMAP" id="MF_00265">
    <property type="entry name" value="VapC_Nob1"/>
    <property type="match status" value="1"/>
</dbReference>
<dbReference type="CDD" id="cd18737">
    <property type="entry name" value="PIN_VapC4-5_FitB-like"/>
    <property type="match status" value="1"/>
</dbReference>
<dbReference type="EMBL" id="CP035733">
    <property type="protein sequence ID" value="QGY81964.1"/>
    <property type="molecule type" value="Genomic_DNA"/>
</dbReference>
<protein>
    <recommendedName>
        <fullName evidence="8">Ribonuclease VapC</fullName>
        <shortName evidence="8">RNase VapC</shortName>
        <ecNumber evidence="8">3.1.-.-</ecNumber>
    </recommendedName>
    <alternativeName>
        <fullName evidence="8">Toxin VapC</fullName>
    </alternativeName>
</protein>
<keyword evidence="6 8" id="KW-0460">Magnesium</keyword>
<dbReference type="GO" id="GO:0004540">
    <property type="term" value="F:RNA nuclease activity"/>
    <property type="evidence" value="ECO:0007669"/>
    <property type="project" value="InterPro"/>
</dbReference>
<accession>A0A6I6LAZ7</accession>
<feature type="domain" description="PIN" evidence="9">
    <location>
        <begin position="4"/>
        <end position="105"/>
    </location>
</feature>
<evidence type="ECO:0000256" key="2">
    <source>
        <dbReference type="ARBA" id="ARBA00022649"/>
    </source>
</evidence>
<keyword evidence="4 8" id="KW-0479">Metal-binding</keyword>